<evidence type="ECO:0000256" key="9">
    <source>
        <dbReference type="ARBA" id="ARBA00023012"/>
    </source>
</evidence>
<dbReference type="InterPro" id="IPR036890">
    <property type="entry name" value="HATPase_C_sf"/>
</dbReference>
<dbReference type="SMART" id="SM00388">
    <property type="entry name" value="HisKA"/>
    <property type="match status" value="1"/>
</dbReference>
<organism evidence="13 14">
    <name type="scientific">Candidatus Methylopumilus turicensis</name>
    <dbReference type="NCBI Taxonomy" id="1581680"/>
    <lineage>
        <taxon>Bacteria</taxon>
        <taxon>Pseudomonadati</taxon>
        <taxon>Pseudomonadota</taxon>
        <taxon>Betaproteobacteria</taxon>
        <taxon>Nitrosomonadales</taxon>
        <taxon>Methylophilaceae</taxon>
        <taxon>Candidatus Methylopumilus</taxon>
    </lineage>
</organism>
<dbReference type="InterPro" id="IPR036097">
    <property type="entry name" value="HisK_dim/P_sf"/>
</dbReference>
<keyword evidence="10 11" id="KW-0472">Membrane</keyword>
<protein>
    <recommendedName>
        <fullName evidence="3">histidine kinase</fullName>
        <ecNumber evidence="3">2.7.13.3</ecNumber>
    </recommendedName>
</protein>
<dbReference type="AlphaFoldDB" id="A0A0B7IVS1"/>
<evidence type="ECO:0000256" key="1">
    <source>
        <dbReference type="ARBA" id="ARBA00000085"/>
    </source>
</evidence>
<dbReference type="HOGENOM" id="CLU_000445_89_37_4"/>
<evidence type="ECO:0000256" key="8">
    <source>
        <dbReference type="ARBA" id="ARBA00022989"/>
    </source>
</evidence>
<dbReference type="PANTHER" id="PTHR45436:SF15">
    <property type="entry name" value="SENSOR HISTIDINE KINASE CUSS"/>
    <property type="match status" value="1"/>
</dbReference>
<dbReference type="SMART" id="SM00387">
    <property type="entry name" value="HATPase_c"/>
    <property type="match status" value="1"/>
</dbReference>
<dbReference type="SUPFAM" id="SSF47384">
    <property type="entry name" value="Homodimeric domain of signal transducing histidine kinase"/>
    <property type="match status" value="1"/>
</dbReference>
<evidence type="ECO:0000256" key="4">
    <source>
        <dbReference type="ARBA" id="ARBA00022553"/>
    </source>
</evidence>
<evidence type="ECO:0000256" key="3">
    <source>
        <dbReference type="ARBA" id="ARBA00012438"/>
    </source>
</evidence>
<dbReference type="EC" id="2.7.13.3" evidence="3"/>
<keyword evidence="5" id="KW-0808">Transferase</keyword>
<evidence type="ECO:0000256" key="5">
    <source>
        <dbReference type="ARBA" id="ARBA00022679"/>
    </source>
</evidence>
<proteinExistence type="predicted"/>
<evidence type="ECO:0000256" key="11">
    <source>
        <dbReference type="SAM" id="Phobius"/>
    </source>
</evidence>
<dbReference type="Gene3D" id="1.10.287.130">
    <property type="match status" value="1"/>
</dbReference>
<keyword evidence="7 13" id="KW-0418">Kinase</keyword>
<dbReference type="SUPFAM" id="SSF55874">
    <property type="entry name" value="ATPase domain of HSP90 chaperone/DNA topoisomerase II/histidine kinase"/>
    <property type="match status" value="1"/>
</dbReference>
<evidence type="ECO:0000256" key="2">
    <source>
        <dbReference type="ARBA" id="ARBA00004429"/>
    </source>
</evidence>
<keyword evidence="9" id="KW-0902">Two-component regulatory system</keyword>
<feature type="transmembrane region" description="Helical" evidence="11">
    <location>
        <begin position="12"/>
        <end position="35"/>
    </location>
</feature>
<dbReference type="RefSeq" id="WP_045751525.1">
    <property type="nucleotide sequence ID" value="NZ_LN794158.1"/>
</dbReference>
<dbReference type="InterPro" id="IPR003594">
    <property type="entry name" value="HATPase_dom"/>
</dbReference>
<evidence type="ECO:0000313" key="14">
    <source>
        <dbReference type="Proteomes" id="UP000056322"/>
    </source>
</evidence>
<name>A0A0B7IVS1_9PROT</name>
<reference evidence="14" key="1">
    <citation type="submission" date="2014-12" db="EMBL/GenBank/DDBJ databases">
        <authorList>
            <person name="Salcher M.M."/>
        </authorList>
    </citation>
    <scope>NUCLEOTIDE SEQUENCE [LARGE SCALE GENOMIC DNA]</scope>
    <source>
        <strain evidence="14">MMS-10A-171</strain>
    </source>
</reference>
<dbReference type="STRING" id="1581680.BN1209_1392"/>
<dbReference type="InterPro" id="IPR004358">
    <property type="entry name" value="Sig_transdc_His_kin-like_C"/>
</dbReference>
<feature type="transmembrane region" description="Helical" evidence="11">
    <location>
        <begin position="164"/>
        <end position="187"/>
    </location>
</feature>
<dbReference type="FunFam" id="3.30.565.10:FF:000006">
    <property type="entry name" value="Sensor histidine kinase WalK"/>
    <property type="match status" value="1"/>
</dbReference>
<dbReference type="PROSITE" id="PS50109">
    <property type="entry name" value="HIS_KIN"/>
    <property type="match status" value="1"/>
</dbReference>
<evidence type="ECO:0000256" key="7">
    <source>
        <dbReference type="ARBA" id="ARBA00022777"/>
    </source>
</evidence>
<dbReference type="GO" id="GO:0000155">
    <property type="term" value="F:phosphorelay sensor kinase activity"/>
    <property type="evidence" value="ECO:0007669"/>
    <property type="project" value="InterPro"/>
</dbReference>
<dbReference type="Pfam" id="PF02518">
    <property type="entry name" value="HATPase_c"/>
    <property type="match status" value="1"/>
</dbReference>
<dbReference type="Proteomes" id="UP000056322">
    <property type="component" value="Chromosome 1"/>
</dbReference>
<keyword evidence="6 11" id="KW-0812">Transmembrane</keyword>
<evidence type="ECO:0000313" key="13">
    <source>
        <dbReference type="EMBL" id="CEN56431.1"/>
    </source>
</evidence>
<dbReference type="InterPro" id="IPR050428">
    <property type="entry name" value="TCS_sensor_his_kinase"/>
</dbReference>
<gene>
    <name evidence="13" type="ORF">BN1209_1392</name>
</gene>
<dbReference type="InterPro" id="IPR013727">
    <property type="entry name" value="2CSK_N"/>
</dbReference>
<dbReference type="Pfam" id="PF08521">
    <property type="entry name" value="2CSK_N"/>
    <property type="match status" value="1"/>
</dbReference>
<keyword evidence="4" id="KW-0597">Phosphoprotein</keyword>
<feature type="domain" description="Histidine kinase" evidence="12">
    <location>
        <begin position="248"/>
        <end position="463"/>
    </location>
</feature>
<dbReference type="Pfam" id="PF00512">
    <property type="entry name" value="HisKA"/>
    <property type="match status" value="1"/>
</dbReference>
<evidence type="ECO:0000256" key="6">
    <source>
        <dbReference type="ARBA" id="ARBA00022692"/>
    </source>
</evidence>
<comment type="catalytic activity">
    <reaction evidence="1">
        <text>ATP + protein L-histidine = ADP + protein N-phospho-L-histidine.</text>
        <dbReference type="EC" id="2.7.13.3"/>
    </reaction>
</comment>
<dbReference type="PANTHER" id="PTHR45436">
    <property type="entry name" value="SENSOR HISTIDINE KINASE YKOH"/>
    <property type="match status" value="1"/>
</dbReference>
<comment type="subcellular location">
    <subcellularLocation>
        <location evidence="2">Cell inner membrane</location>
        <topology evidence="2">Multi-pass membrane protein</topology>
    </subcellularLocation>
</comment>
<evidence type="ECO:0000256" key="10">
    <source>
        <dbReference type="ARBA" id="ARBA00023136"/>
    </source>
</evidence>
<dbReference type="GO" id="GO:0005886">
    <property type="term" value="C:plasma membrane"/>
    <property type="evidence" value="ECO:0007669"/>
    <property type="project" value="UniProtKB-SubCell"/>
</dbReference>
<keyword evidence="8 11" id="KW-1133">Transmembrane helix</keyword>
<dbReference type="EMBL" id="LN794158">
    <property type="protein sequence ID" value="CEN56431.1"/>
    <property type="molecule type" value="Genomic_DNA"/>
</dbReference>
<accession>A0A0B7IVS1</accession>
<dbReference type="InterPro" id="IPR003661">
    <property type="entry name" value="HisK_dim/P_dom"/>
</dbReference>
<keyword evidence="14" id="KW-1185">Reference proteome</keyword>
<evidence type="ECO:0000259" key="12">
    <source>
        <dbReference type="PROSITE" id="PS50109"/>
    </source>
</evidence>
<dbReference type="Gene3D" id="3.30.565.10">
    <property type="entry name" value="Histidine kinase-like ATPase, C-terminal domain"/>
    <property type="match status" value="1"/>
</dbReference>
<dbReference type="PRINTS" id="PR00344">
    <property type="entry name" value="BCTRLSENSOR"/>
</dbReference>
<dbReference type="CDD" id="cd00082">
    <property type="entry name" value="HisKA"/>
    <property type="match status" value="1"/>
</dbReference>
<sequence>MKKYSSLRKKLLRVLVPPLLILILLVSSILFRFAIVEQRDAFDNALYDSAYSIYQLLQKSEDSIEKLSLPKNEKQFILNDQSDVIFYNVADVHGKIINGETDEGLTPLLNTQTATPSFRYGVVKKLKVRIVSTLVNIEKNGTTLPVYIQVAETLNKREALASHVLIDIIVPQLLLLLCTLGIIWFGVERGLQPLFDLQTAVSKRSSLDLSEIDMPDVPTEVMILVNSVNTLMRKLESVLNAQNRFIADAAHQLRTPLAGAQAQLELALQETDPEQHPMMLARVSASMERLSHTISQLLSLARNQQDASHSVVLHQVNLNQIAQEVTTDMVPTAIKKGIDLGLEAFESSATVLGDKKRLKEMLYNLLDNALLYTPEGGKVTVNVQREAGEIVLSVEDSGPGIPIEEREKVFERFHRIIGSGQEGSGLGLAIVMEIVQLHHANIEISDDPTKKGLNIQVSFTEARS</sequence>
<dbReference type="OrthoDB" id="8583694at2"/>
<dbReference type="KEGG" id="mbac:BN1209_1392"/>
<dbReference type="InterPro" id="IPR005467">
    <property type="entry name" value="His_kinase_dom"/>
</dbReference>